<dbReference type="Gene3D" id="1.20.1720.10">
    <property type="entry name" value="Multidrug resistance protein D"/>
    <property type="match status" value="1"/>
</dbReference>
<dbReference type="SUPFAM" id="SSF103473">
    <property type="entry name" value="MFS general substrate transporter"/>
    <property type="match status" value="1"/>
</dbReference>
<reference evidence="9 10" key="1">
    <citation type="submission" date="2019-04" db="EMBL/GenBank/DDBJ databases">
        <title>Streptomyces lasaliensis sp.nov., an Actinomycete isolated from soil which produces the polyether antibiotic lasalocid.</title>
        <authorList>
            <person name="Erwin G."/>
            <person name="Haber C."/>
        </authorList>
    </citation>
    <scope>NUCLEOTIDE SEQUENCE [LARGE SCALE GENOMIC DNA]</scope>
    <source>
        <strain evidence="9 10">DSM 40089</strain>
    </source>
</reference>
<dbReference type="GO" id="GO:0022857">
    <property type="term" value="F:transmembrane transporter activity"/>
    <property type="evidence" value="ECO:0007669"/>
    <property type="project" value="InterPro"/>
</dbReference>
<evidence type="ECO:0000256" key="6">
    <source>
        <dbReference type="SAM" id="MobiDB-lite"/>
    </source>
</evidence>
<accession>A0A4U5X6P0</accession>
<dbReference type="CDD" id="cd17321">
    <property type="entry name" value="MFS_MMR_MDR_like"/>
    <property type="match status" value="1"/>
</dbReference>
<comment type="subcellular location">
    <subcellularLocation>
        <location evidence="1">Cell membrane</location>
        <topology evidence="1">Multi-pass membrane protein</topology>
    </subcellularLocation>
</comment>
<feature type="transmembrane region" description="Helical" evidence="7">
    <location>
        <begin position="104"/>
        <end position="122"/>
    </location>
</feature>
<feature type="transmembrane region" description="Helical" evidence="7">
    <location>
        <begin position="158"/>
        <end position="178"/>
    </location>
</feature>
<dbReference type="PANTHER" id="PTHR42718">
    <property type="entry name" value="MAJOR FACILITATOR SUPERFAMILY MULTIDRUG TRANSPORTER MFSC"/>
    <property type="match status" value="1"/>
</dbReference>
<sequence length="465" mass="45923">MRPAVTLAASIAGAVVVALDGTVLTVAQPTLQRDLHASFAGVQWTSTGYLVAVAALLVFAGRLGDRYGHRLTFAVGMLGFGAASAGVAVAPGIGWVIALRVVQGVFGALLQPATLGMLRAAFPADRLRGPLAARTAAIGVAAAAGPVVGGALATGFGWRAVFLVNVVPALLFGGLALARAPRRVRPGVALDLPGALLLAACLAGAAHALVTLPGAGRWVPGGPVAAAAVLAGAAFVRHERRTPRPLIPADVVGVPAVRAALGVLVAVSAALNGALFACVYALQRDLGLTPLRCALVSLPLPALLIAAAPASAVLLRRAGARRTTATGVGVLALGVLVLARAPGPAAFAAGFALVGAGFGTVMVTATHVVVRQSPVTSAGVAGGLQQTAMNTGPVLGVAAATVLMDLGDARTPLAVLALGAAAALPLARALPGPSGPAVADPVGRPRATPPAETIPPRRSLRHDDV</sequence>
<feature type="transmembrane region" description="Helical" evidence="7">
    <location>
        <begin position="131"/>
        <end position="152"/>
    </location>
</feature>
<dbReference type="AlphaFoldDB" id="A0A4U5X6P0"/>
<feature type="transmembrane region" description="Helical" evidence="7">
    <location>
        <begin position="190"/>
        <end position="212"/>
    </location>
</feature>
<keyword evidence="5" id="KW-0046">Antibiotic resistance</keyword>
<feature type="transmembrane region" description="Helical" evidence="7">
    <location>
        <begin position="322"/>
        <end position="339"/>
    </location>
</feature>
<dbReference type="EMBL" id="SZPR01000008">
    <property type="protein sequence ID" value="TKT10232.1"/>
    <property type="molecule type" value="Genomic_DNA"/>
</dbReference>
<feature type="transmembrane region" description="Helical" evidence="7">
    <location>
        <begin position="294"/>
        <end position="315"/>
    </location>
</feature>
<evidence type="ECO:0000256" key="7">
    <source>
        <dbReference type="SAM" id="Phobius"/>
    </source>
</evidence>
<dbReference type="PROSITE" id="PS50850">
    <property type="entry name" value="MFS"/>
    <property type="match status" value="1"/>
</dbReference>
<feature type="region of interest" description="Disordered" evidence="6">
    <location>
        <begin position="433"/>
        <end position="465"/>
    </location>
</feature>
<protein>
    <submittedName>
        <fullName evidence="9">MFS transporter</fullName>
    </submittedName>
</protein>
<feature type="transmembrane region" description="Helical" evidence="7">
    <location>
        <begin position="37"/>
        <end position="59"/>
    </location>
</feature>
<dbReference type="GO" id="GO:0005886">
    <property type="term" value="C:plasma membrane"/>
    <property type="evidence" value="ECO:0007669"/>
    <property type="project" value="UniProtKB-SubCell"/>
</dbReference>
<dbReference type="InterPro" id="IPR011701">
    <property type="entry name" value="MFS"/>
</dbReference>
<proteinExistence type="predicted"/>
<dbReference type="PANTHER" id="PTHR42718:SF42">
    <property type="entry name" value="EXPORT PROTEIN"/>
    <property type="match status" value="1"/>
</dbReference>
<dbReference type="Gene3D" id="1.20.1250.20">
    <property type="entry name" value="MFS general substrate transporter like domains"/>
    <property type="match status" value="1"/>
</dbReference>
<dbReference type="RefSeq" id="WP_137298944.1">
    <property type="nucleotide sequence ID" value="NZ_BMVD01000001.1"/>
</dbReference>
<dbReference type="InterPro" id="IPR020846">
    <property type="entry name" value="MFS_dom"/>
</dbReference>
<evidence type="ECO:0000256" key="2">
    <source>
        <dbReference type="ARBA" id="ARBA00022692"/>
    </source>
</evidence>
<keyword evidence="2 7" id="KW-0812">Transmembrane</keyword>
<evidence type="ECO:0000256" key="3">
    <source>
        <dbReference type="ARBA" id="ARBA00022989"/>
    </source>
</evidence>
<evidence type="ECO:0000256" key="5">
    <source>
        <dbReference type="ARBA" id="ARBA00023251"/>
    </source>
</evidence>
<feature type="transmembrane region" description="Helical" evidence="7">
    <location>
        <begin position="345"/>
        <end position="370"/>
    </location>
</feature>
<name>A0A4U5X6P0_STRGB</name>
<dbReference type="GO" id="GO:0046677">
    <property type="term" value="P:response to antibiotic"/>
    <property type="evidence" value="ECO:0007669"/>
    <property type="project" value="UniProtKB-KW"/>
</dbReference>
<evidence type="ECO:0000313" key="10">
    <source>
        <dbReference type="Proteomes" id="UP000308632"/>
    </source>
</evidence>
<evidence type="ECO:0000313" key="9">
    <source>
        <dbReference type="EMBL" id="TKT10232.1"/>
    </source>
</evidence>
<evidence type="ECO:0000256" key="1">
    <source>
        <dbReference type="ARBA" id="ARBA00004651"/>
    </source>
</evidence>
<feature type="transmembrane region" description="Helical" evidence="7">
    <location>
        <begin position="257"/>
        <end position="282"/>
    </location>
</feature>
<evidence type="ECO:0000259" key="8">
    <source>
        <dbReference type="PROSITE" id="PS50850"/>
    </source>
</evidence>
<dbReference type="Pfam" id="PF07690">
    <property type="entry name" value="MFS_1"/>
    <property type="match status" value="1"/>
</dbReference>
<feature type="transmembrane region" description="Helical" evidence="7">
    <location>
        <begin position="71"/>
        <end position="98"/>
    </location>
</feature>
<dbReference type="InterPro" id="IPR036259">
    <property type="entry name" value="MFS_trans_sf"/>
</dbReference>
<keyword evidence="3 7" id="KW-1133">Transmembrane helix</keyword>
<keyword evidence="4 7" id="KW-0472">Membrane</keyword>
<feature type="domain" description="Major facilitator superfamily (MFS) profile" evidence="8">
    <location>
        <begin position="6"/>
        <end position="434"/>
    </location>
</feature>
<feature type="transmembrane region" description="Helical" evidence="7">
    <location>
        <begin position="218"/>
        <end position="236"/>
    </location>
</feature>
<organism evidence="9 10">
    <name type="scientific">Streptomyces galbus</name>
    <dbReference type="NCBI Taxonomy" id="33898"/>
    <lineage>
        <taxon>Bacteria</taxon>
        <taxon>Bacillati</taxon>
        <taxon>Actinomycetota</taxon>
        <taxon>Actinomycetes</taxon>
        <taxon>Kitasatosporales</taxon>
        <taxon>Streptomycetaceae</taxon>
        <taxon>Streptomyces</taxon>
    </lineage>
</organism>
<dbReference type="Proteomes" id="UP000308632">
    <property type="component" value="Unassembled WGS sequence"/>
</dbReference>
<gene>
    <name evidence="9" type="ORF">E4U92_04520</name>
</gene>
<comment type="caution">
    <text evidence="9">The sequence shown here is derived from an EMBL/GenBank/DDBJ whole genome shotgun (WGS) entry which is preliminary data.</text>
</comment>
<evidence type="ECO:0000256" key="4">
    <source>
        <dbReference type="ARBA" id="ARBA00023136"/>
    </source>
</evidence>